<dbReference type="InterPro" id="IPR029787">
    <property type="entry name" value="Nucleotide_cyclase"/>
</dbReference>
<accession>D5UCK9</accession>
<dbReference type="Gene3D" id="3.40.50.2300">
    <property type="match status" value="2"/>
</dbReference>
<feature type="domain" description="PAS" evidence="4">
    <location>
        <begin position="558"/>
        <end position="630"/>
    </location>
</feature>
<dbReference type="Pfam" id="PF00563">
    <property type="entry name" value="EAL"/>
    <property type="match status" value="1"/>
</dbReference>
<dbReference type="PROSITE" id="PS50883">
    <property type="entry name" value="EAL"/>
    <property type="match status" value="1"/>
</dbReference>
<dbReference type="InterPro" id="IPR046335">
    <property type="entry name" value="LacI/GalR-like_sensor"/>
</dbReference>
<dbReference type="HOGENOM" id="CLU_279620_0_0_11"/>
<evidence type="ECO:0000259" key="5">
    <source>
        <dbReference type="PROSITE" id="PS50113"/>
    </source>
</evidence>
<evidence type="ECO:0000256" key="3">
    <source>
        <dbReference type="ARBA" id="ARBA00023163"/>
    </source>
</evidence>
<dbReference type="Gene3D" id="3.30.70.270">
    <property type="match status" value="1"/>
</dbReference>
<dbReference type="NCBIfam" id="TIGR00229">
    <property type="entry name" value="sensory_box"/>
    <property type="match status" value="1"/>
</dbReference>
<evidence type="ECO:0000259" key="7">
    <source>
        <dbReference type="PROSITE" id="PS50887"/>
    </source>
</evidence>
<evidence type="ECO:0000256" key="1">
    <source>
        <dbReference type="ARBA" id="ARBA00023015"/>
    </source>
</evidence>
<keyword evidence="1" id="KW-0805">Transcription regulation</keyword>
<dbReference type="AlphaFoldDB" id="D5UCK9"/>
<dbReference type="FunFam" id="3.30.450.20:FF:000099">
    <property type="entry name" value="Sensory box sensor histidine kinase"/>
    <property type="match status" value="1"/>
</dbReference>
<dbReference type="InterPro" id="IPR013655">
    <property type="entry name" value="PAS_fold_3"/>
</dbReference>
<feature type="domain" description="GGDEF" evidence="7">
    <location>
        <begin position="719"/>
        <end position="852"/>
    </location>
</feature>
<dbReference type="STRING" id="446466.Cfla_1425"/>
<gene>
    <name evidence="8" type="ordered locus">Cfla_1425</name>
</gene>
<dbReference type="InterPro" id="IPR052155">
    <property type="entry name" value="Biofilm_reg_signaling"/>
</dbReference>
<dbReference type="PROSITE" id="PS50887">
    <property type="entry name" value="GGDEF"/>
    <property type="match status" value="1"/>
</dbReference>
<proteinExistence type="predicted"/>
<dbReference type="SUPFAM" id="SSF55073">
    <property type="entry name" value="Nucleotide cyclase"/>
    <property type="match status" value="1"/>
</dbReference>
<dbReference type="InterPro" id="IPR000700">
    <property type="entry name" value="PAS-assoc_C"/>
</dbReference>
<dbReference type="SMART" id="SM00086">
    <property type="entry name" value="PAC"/>
    <property type="match status" value="1"/>
</dbReference>
<dbReference type="CDD" id="cd00130">
    <property type="entry name" value="PAS"/>
    <property type="match status" value="1"/>
</dbReference>
<feature type="domain" description="EAL" evidence="6">
    <location>
        <begin position="861"/>
        <end position="1117"/>
    </location>
</feature>
<evidence type="ECO:0000313" key="8">
    <source>
        <dbReference type="EMBL" id="ADG74323.1"/>
    </source>
</evidence>
<dbReference type="NCBIfam" id="TIGR00254">
    <property type="entry name" value="GGDEF"/>
    <property type="match status" value="1"/>
</dbReference>
<dbReference type="PROSITE" id="PS50112">
    <property type="entry name" value="PAS"/>
    <property type="match status" value="1"/>
</dbReference>
<dbReference type="PANTHER" id="PTHR44757">
    <property type="entry name" value="DIGUANYLATE CYCLASE DGCP"/>
    <property type="match status" value="1"/>
</dbReference>
<keyword evidence="9" id="KW-1185">Reference proteome</keyword>
<keyword evidence="3" id="KW-0804">Transcription</keyword>
<dbReference type="InterPro" id="IPR001610">
    <property type="entry name" value="PAC"/>
</dbReference>
<evidence type="ECO:0000259" key="4">
    <source>
        <dbReference type="PROSITE" id="PS50112"/>
    </source>
</evidence>
<protein>
    <submittedName>
        <fullName evidence="8">Diguanylate cyclase/phosphodiesterase with PAS/PAC sensor(S)</fullName>
    </submittedName>
</protein>
<dbReference type="InterPro" id="IPR035965">
    <property type="entry name" value="PAS-like_dom_sf"/>
</dbReference>
<dbReference type="EMBL" id="CP001964">
    <property type="protein sequence ID" value="ADG74323.1"/>
    <property type="molecule type" value="Genomic_DNA"/>
</dbReference>
<dbReference type="SUPFAM" id="SSF55785">
    <property type="entry name" value="PYP-like sensor domain (PAS domain)"/>
    <property type="match status" value="1"/>
</dbReference>
<reference evidence="8 9" key="1">
    <citation type="journal article" date="2010" name="Stand. Genomic Sci.">
        <title>Complete genome sequence of Cellulomonas flavigena type strain (134).</title>
        <authorList>
            <person name="Abt B."/>
            <person name="Foster B."/>
            <person name="Lapidus A."/>
            <person name="Clum A."/>
            <person name="Sun H."/>
            <person name="Pukall R."/>
            <person name="Lucas S."/>
            <person name="Glavina Del Rio T."/>
            <person name="Nolan M."/>
            <person name="Tice H."/>
            <person name="Cheng J.F."/>
            <person name="Pitluck S."/>
            <person name="Liolios K."/>
            <person name="Ivanova N."/>
            <person name="Mavromatis K."/>
            <person name="Ovchinnikova G."/>
            <person name="Pati A."/>
            <person name="Goodwin L."/>
            <person name="Chen A."/>
            <person name="Palaniappan K."/>
            <person name="Land M."/>
            <person name="Hauser L."/>
            <person name="Chang Y.J."/>
            <person name="Jeffries C.D."/>
            <person name="Rohde M."/>
            <person name="Goker M."/>
            <person name="Woyke T."/>
            <person name="Bristow J."/>
            <person name="Eisen J.A."/>
            <person name="Markowitz V."/>
            <person name="Hugenholtz P."/>
            <person name="Kyrpides N.C."/>
            <person name="Klenk H.P."/>
        </authorList>
    </citation>
    <scope>NUCLEOTIDE SEQUENCE [LARGE SCALE GENOMIC DNA]</scope>
    <source>
        <strain evidence="9">ATCC 482 / DSM 20109 / BCRC 11376 / JCM 18109 / NBRC 3775 / NCIMB 8073 / NRS 134</strain>
    </source>
</reference>
<dbReference type="RefSeq" id="WP_013116657.1">
    <property type="nucleotide sequence ID" value="NC_014151.1"/>
</dbReference>
<dbReference type="Gene3D" id="3.20.20.450">
    <property type="entry name" value="EAL domain"/>
    <property type="match status" value="1"/>
</dbReference>
<dbReference type="InterPro" id="IPR001633">
    <property type="entry name" value="EAL_dom"/>
</dbReference>
<dbReference type="PROSITE" id="PS50113">
    <property type="entry name" value="PAC"/>
    <property type="match status" value="1"/>
</dbReference>
<feature type="domain" description="PAC" evidence="5">
    <location>
        <begin position="634"/>
        <end position="686"/>
    </location>
</feature>
<dbReference type="KEGG" id="cfl:Cfla_1425"/>
<dbReference type="GO" id="GO:0003677">
    <property type="term" value="F:DNA binding"/>
    <property type="evidence" value="ECO:0007669"/>
    <property type="project" value="UniProtKB-KW"/>
</dbReference>
<evidence type="ECO:0000313" key="9">
    <source>
        <dbReference type="Proteomes" id="UP000000849"/>
    </source>
</evidence>
<dbReference type="InterPro" id="IPR043128">
    <property type="entry name" value="Rev_trsase/Diguanyl_cyclase"/>
</dbReference>
<name>D5UCK9_CELFN</name>
<dbReference type="SMART" id="SM00091">
    <property type="entry name" value="PAS"/>
    <property type="match status" value="1"/>
</dbReference>
<dbReference type="Proteomes" id="UP000000849">
    <property type="component" value="Chromosome"/>
</dbReference>
<dbReference type="Pfam" id="PF08447">
    <property type="entry name" value="PAS_3"/>
    <property type="match status" value="1"/>
</dbReference>
<dbReference type="CDD" id="cd06267">
    <property type="entry name" value="PBP1_LacI_sugar_binding-like"/>
    <property type="match status" value="1"/>
</dbReference>
<dbReference type="InterPro" id="IPR035919">
    <property type="entry name" value="EAL_sf"/>
</dbReference>
<dbReference type="SMART" id="SM00267">
    <property type="entry name" value="GGDEF"/>
    <property type="match status" value="1"/>
</dbReference>
<dbReference type="PANTHER" id="PTHR44757:SF2">
    <property type="entry name" value="BIOFILM ARCHITECTURE MAINTENANCE PROTEIN MBAA"/>
    <property type="match status" value="1"/>
</dbReference>
<dbReference type="InterPro" id="IPR000160">
    <property type="entry name" value="GGDEF_dom"/>
</dbReference>
<dbReference type="InterPro" id="IPR000014">
    <property type="entry name" value="PAS"/>
</dbReference>
<dbReference type="CDD" id="cd01948">
    <property type="entry name" value="EAL"/>
    <property type="match status" value="1"/>
</dbReference>
<dbReference type="InterPro" id="IPR028082">
    <property type="entry name" value="Peripla_BP_I"/>
</dbReference>
<organism evidence="8 9">
    <name type="scientific">Cellulomonas flavigena (strain ATCC 482 / DSM 20109 / BCRC 11376 / JCM 18109 / NBRC 3775 / NCIMB 8073 / NRS 134)</name>
    <dbReference type="NCBI Taxonomy" id="446466"/>
    <lineage>
        <taxon>Bacteria</taxon>
        <taxon>Bacillati</taxon>
        <taxon>Actinomycetota</taxon>
        <taxon>Actinomycetes</taxon>
        <taxon>Micrococcales</taxon>
        <taxon>Cellulomonadaceae</taxon>
        <taxon>Cellulomonas</taxon>
    </lineage>
</organism>
<keyword evidence="2" id="KW-0238">DNA-binding</keyword>
<sequence>MVGFIAPNVHGYFFGSVLTGVIDAATARGARIVAVQTHDAGLLDFEDDHFWAQLGWDHIDALVVAPAAVSTAYLQAFAATGKPVVTVNQVSSGLDCPTVVPDNDAGVRAALDHLVEHGHTDIAFVGRSPANADDAIRYEAYRTAMLAHGLVPTEVVPVPWLLDETYDGAPAVRLLRERGALPQAVVACTDATAMALIEALTAEGVVVPDDVAVVGFDDIAEAAEHRPPLTTVAQSFSQAGSTACELALQALGGTPVARGLHCVPVEFVVRESCGCRTVETRIDEDPGDLSSLGAPFVRDLGGALFGEQGMTATRQDGLRVATQHLLTLFGRSLLAPEADLTAVEKSAADALRRVAGRTSSPLNAVAAVRRLADAVAARLAPGDAPAAAALDRRGVDVTSRALESHRPHVSGAVVNQHVEVQRRYHRVSTELVRRQDRDVRSLTWLRGTDVPRGCLALWDDARELRIVGVYPDGEGDGRRDEPCDVRAFPLASCDDQVSPDELTLVVPVRFEGSDHGFLALTGPFDVMEESVFERFNHWAVLLAVALDQDRAVEALRVSEERYALAAEAANDGMWDWDLETGAVYYSARWKALLGYRDHEIEGTSHEWLSRVHPADRGAVDRALAHHLDGRDPAMEVEYRLRTADGSYRWMITSALSVRDADGTATRLVGSMTDVTERKQLEDQLRHDAHYDLLTGLPNRALFLERLNQSILRTRRHPDYRFAVIFLDLDGFKVVNDSLGHQVGDELLIEVAARLSSEVRATDTVSRFGGDEFALLVDDVKDVAGLPDVVRRLLSVVSVPVVLEDRTRTVSAAAGIAVSASGYDTADEYLRDADTAMYRAKAEGPGAVVLFDTAMHARAMARLQMESALDQGIAEDEFELFYQPIVRMDTRQIVGMEALIRWRHPQRGLVAPNDFLPVAEATGHTRPIGQWTIGEACRQIREWLDVVPGFEACTVSVNLSNRQFWDPDLRPTLRSALDRYAVPTSSIVFEVTEGVIMDNQDVAVSFLHQLREEGVELHVDDFGTGHSSLSSLHELPVGALKIDRSFVQRMQTSPRSHELVGLMVTMGTRFGLDVIAEGIETEEEAAALSRLGCPYAQGYLFSRPLPATEATALLLAQTAVTASSPRE</sequence>
<dbReference type="eggNOG" id="COG5001">
    <property type="taxonomic scope" value="Bacteria"/>
</dbReference>
<evidence type="ECO:0000259" key="6">
    <source>
        <dbReference type="PROSITE" id="PS50883"/>
    </source>
</evidence>
<dbReference type="SMART" id="SM00052">
    <property type="entry name" value="EAL"/>
    <property type="match status" value="1"/>
</dbReference>
<dbReference type="Pfam" id="PF13377">
    <property type="entry name" value="Peripla_BP_3"/>
    <property type="match status" value="1"/>
</dbReference>
<dbReference type="SUPFAM" id="SSF141868">
    <property type="entry name" value="EAL domain-like"/>
    <property type="match status" value="1"/>
</dbReference>
<dbReference type="Gene3D" id="3.30.450.20">
    <property type="entry name" value="PAS domain"/>
    <property type="match status" value="1"/>
</dbReference>
<evidence type="ECO:0000256" key="2">
    <source>
        <dbReference type="ARBA" id="ARBA00023125"/>
    </source>
</evidence>
<dbReference type="CDD" id="cd01949">
    <property type="entry name" value="GGDEF"/>
    <property type="match status" value="1"/>
</dbReference>
<dbReference type="Pfam" id="PF00990">
    <property type="entry name" value="GGDEF"/>
    <property type="match status" value="1"/>
</dbReference>
<dbReference type="SUPFAM" id="SSF53822">
    <property type="entry name" value="Periplasmic binding protein-like I"/>
    <property type="match status" value="1"/>
</dbReference>